<dbReference type="Pfam" id="PF26526">
    <property type="entry name" value="DUF8175"/>
    <property type="match status" value="1"/>
</dbReference>
<dbReference type="Proteomes" id="UP000182054">
    <property type="component" value="Unassembled WGS sequence"/>
</dbReference>
<keyword evidence="2" id="KW-0472">Membrane</keyword>
<evidence type="ECO:0000313" key="4">
    <source>
        <dbReference type="EMBL" id="SFA45398.1"/>
    </source>
</evidence>
<dbReference type="InterPro" id="IPR058488">
    <property type="entry name" value="DUF8175"/>
</dbReference>
<keyword evidence="2" id="KW-1133">Transmembrane helix</keyword>
<evidence type="ECO:0000256" key="1">
    <source>
        <dbReference type="SAM" id="MobiDB-lite"/>
    </source>
</evidence>
<organism evidence="4 5">
    <name type="scientific">Rhodococcoides kroppenstedtii</name>
    <dbReference type="NCBI Taxonomy" id="293050"/>
    <lineage>
        <taxon>Bacteria</taxon>
        <taxon>Bacillati</taxon>
        <taxon>Actinomycetota</taxon>
        <taxon>Actinomycetes</taxon>
        <taxon>Mycobacteriales</taxon>
        <taxon>Nocardiaceae</taxon>
        <taxon>Rhodococcoides</taxon>
    </lineage>
</organism>
<feature type="domain" description="DUF8175" evidence="3">
    <location>
        <begin position="100"/>
        <end position="287"/>
    </location>
</feature>
<evidence type="ECO:0000256" key="2">
    <source>
        <dbReference type="SAM" id="Phobius"/>
    </source>
</evidence>
<dbReference type="GeneID" id="85487783"/>
<gene>
    <name evidence="4" type="ORF">SAMN05444374_103265</name>
</gene>
<feature type="transmembrane region" description="Helical" evidence="2">
    <location>
        <begin position="31"/>
        <end position="49"/>
    </location>
</feature>
<sequence>MKTSPTPPPEDGFLDEHPKIKWLATSRTTGVAAVAFVGIVALLVAVIVVRANIGTDDRGQGTAQLATTPSAAAPITPSAPGGSGFGPSIADGLGREIAMPVDEQGQILPQTPPPDRPAFDPAVPVPAPEGVMWQRIGATVAPFSTSDGPTRIDGRLAFGFAHTPQGAALAGWQITARMLRSGDDVREAYARQIVADPGREAATMNRLEASGESDFRTGKALIFPEAFRVASYNENGTFAVVRYATPLGGGTWSAGQAALTWDDGQWKLRDTPAPATTTISSLAGWTRW</sequence>
<reference evidence="4 5" key="1">
    <citation type="submission" date="2016-10" db="EMBL/GenBank/DDBJ databases">
        <authorList>
            <person name="de Groot N.N."/>
        </authorList>
    </citation>
    <scope>NUCLEOTIDE SEQUENCE [LARGE SCALE GENOMIC DNA]</scope>
    <source>
        <strain evidence="4 5">DSM 44908</strain>
    </source>
</reference>
<feature type="region of interest" description="Disordered" evidence="1">
    <location>
        <begin position="57"/>
        <end position="92"/>
    </location>
</feature>
<accession>A0A1I0T0T0</accession>
<dbReference type="RefSeq" id="WP_074921924.1">
    <property type="nucleotide sequence ID" value="NZ_FOJN01000003.1"/>
</dbReference>
<name>A0A1I0T0T0_9NOCA</name>
<dbReference type="EMBL" id="FOJN01000003">
    <property type="protein sequence ID" value="SFA45398.1"/>
    <property type="molecule type" value="Genomic_DNA"/>
</dbReference>
<protein>
    <recommendedName>
        <fullName evidence="3">DUF8175 domain-containing protein</fullName>
    </recommendedName>
</protein>
<evidence type="ECO:0000259" key="3">
    <source>
        <dbReference type="Pfam" id="PF26526"/>
    </source>
</evidence>
<keyword evidence="2" id="KW-0812">Transmembrane</keyword>
<dbReference type="AlphaFoldDB" id="A0A1I0T0T0"/>
<feature type="compositionally biased region" description="Low complexity" evidence="1">
    <location>
        <begin position="66"/>
        <end position="80"/>
    </location>
</feature>
<evidence type="ECO:0000313" key="5">
    <source>
        <dbReference type="Proteomes" id="UP000182054"/>
    </source>
</evidence>
<proteinExistence type="predicted"/>